<dbReference type="AlphaFoldDB" id="U2TK75"/>
<dbReference type="PROSITE" id="PS00924">
    <property type="entry name" value="ASP_GLU_RACEMASE_2"/>
    <property type="match status" value="1"/>
</dbReference>
<name>U2TK75_9ACTN</name>
<dbReference type="PATRIC" id="fig|1125712.3.peg.1994"/>
<dbReference type="InterPro" id="IPR033134">
    <property type="entry name" value="Asp/Glu_racemase_AS_2"/>
</dbReference>
<dbReference type="EMBL" id="AWEZ01000062">
    <property type="protein sequence ID" value="ERL06855.1"/>
    <property type="molecule type" value="Genomic_DNA"/>
</dbReference>
<dbReference type="eggNOG" id="COG1794">
    <property type="taxonomic scope" value="Bacteria"/>
</dbReference>
<gene>
    <name evidence="3" type="ORF">HMPREF1316_0572</name>
</gene>
<keyword evidence="2 3" id="KW-0413">Isomerase</keyword>
<evidence type="ECO:0000256" key="1">
    <source>
        <dbReference type="ARBA" id="ARBA00007847"/>
    </source>
</evidence>
<evidence type="ECO:0000256" key="2">
    <source>
        <dbReference type="ARBA" id="ARBA00023235"/>
    </source>
</evidence>
<dbReference type="Pfam" id="PF01177">
    <property type="entry name" value="Asp_Glu_race"/>
    <property type="match status" value="1"/>
</dbReference>
<dbReference type="SUPFAM" id="SSF53681">
    <property type="entry name" value="Aspartate/glutamate racemase"/>
    <property type="match status" value="2"/>
</dbReference>
<dbReference type="InterPro" id="IPR004380">
    <property type="entry name" value="Asp_race"/>
</dbReference>
<protein>
    <submittedName>
        <fullName evidence="3">Aspartate racemase</fullName>
        <ecNumber evidence="3">5.1.1.13</ecNumber>
    </submittedName>
</protein>
<evidence type="ECO:0000313" key="3">
    <source>
        <dbReference type="EMBL" id="ERL06855.1"/>
    </source>
</evidence>
<reference evidence="3 4" key="1">
    <citation type="submission" date="2013-08" db="EMBL/GenBank/DDBJ databases">
        <authorList>
            <person name="Durkin A.S."/>
            <person name="Haft D.R."/>
            <person name="McCorrison J."/>
            <person name="Torralba M."/>
            <person name="Gillis M."/>
            <person name="Haft D.H."/>
            <person name="Methe B."/>
            <person name="Sutton G."/>
            <person name="Nelson K.E."/>
        </authorList>
    </citation>
    <scope>NUCLEOTIDE SEQUENCE [LARGE SCALE GENOMIC DNA]</scope>
    <source>
        <strain evidence="3 4">F0195</strain>
    </source>
</reference>
<keyword evidence="4" id="KW-1185">Reference proteome</keyword>
<dbReference type="InterPro" id="IPR001920">
    <property type="entry name" value="Asp/Glu_race"/>
</dbReference>
<dbReference type="InterPro" id="IPR015942">
    <property type="entry name" value="Asp/Glu/hydantoin_racemase"/>
</dbReference>
<dbReference type="EC" id="5.1.1.13" evidence="3"/>
<dbReference type="Proteomes" id="UP000016638">
    <property type="component" value="Unassembled WGS sequence"/>
</dbReference>
<evidence type="ECO:0000313" key="4">
    <source>
        <dbReference type="Proteomes" id="UP000016638"/>
    </source>
</evidence>
<organism evidence="3 4">
    <name type="scientific">Olsenella profusa F0195</name>
    <dbReference type="NCBI Taxonomy" id="1125712"/>
    <lineage>
        <taxon>Bacteria</taxon>
        <taxon>Bacillati</taxon>
        <taxon>Actinomycetota</taxon>
        <taxon>Coriobacteriia</taxon>
        <taxon>Coriobacteriales</taxon>
        <taxon>Atopobiaceae</taxon>
        <taxon>Olsenella</taxon>
    </lineage>
</organism>
<dbReference type="NCBIfam" id="TIGR00035">
    <property type="entry name" value="asp_race"/>
    <property type="match status" value="1"/>
</dbReference>
<accession>U2TK75</accession>
<comment type="similarity">
    <text evidence="1">Belongs to the aspartate/glutamate racemases family.</text>
</comment>
<dbReference type="Gene3D" id="3.40.50.1860">
    <property type="match status" value="2"/>
</dbReference>
<sequence>MHKLGLIGGVGPESTIDYYLGITQGVRRRVGRDYFPPLTIESMSCYDVMPLAAERRLDELTDYFMGGIEHLASAGCDVAALCCVTGHIVFEQLVDRSPIPLVSIVDVIRDEIVRRGYRAVLLLGTRATMEQPFLKQPIILSHVPVVSPNAGERTWLWDIISNELEHGVVRDESVARFRSIVEQGAGEGAQAVILGCTELPMLAHRCELPIPAIDVLQLHIDALVDVVMGDATHG</sequence>
<dbReference type="PANTHER" id="PTHR21198">
    <property type="entry name" value="GLUTAMATE RACEMASE"/>
    <property type="match status" value="1"/>
</dbReference>
<dbReference type="STRING" id="1125712.HMPREF1316_0572"/>
<dbReference type="GO" id="GO:0047689">
    <property type="term" value="F:aspartate racemase activity"/>
    <property type="evidence" value="ECO:0007669"/>
    <property type="project" value="UniProtKB-EC"/>
</dbReference>
<proteinExistence type="inferred from homology"/>
<comment type="caution">
    <text evidence="3">The sequence shown here is derived from an EMBL/GenBank/DDBJ whole genome shotgun (WGS) entry which is preliminary data.</text>
</comment>
<dbReference type="PANTHER" id="PTHR21198:SF7">
    <property type="entry name" value="ASPARTATE-GLUTAMATE RACEMASE FAMILY"/>
    <property type="match status" value="1"/>
</dbReference>
<dbReference type="RefSeq" id="WP_021726923.1">
    <property type="nucleotide sequence ID" value="NZ_AWEZ01000062.1"/>
</dbReference>